<organism evidence="1 2">
    <name type="scientific">Reticulomyxa filosa</name>
    <dbReference type="NCBI Taxonomy" id="46433"/>
    <lineage>
        <taxon>Eukaryota</taxon>
        <taxon>Sar</taxon>
        <taxon>Rhizaria</taxon>
        <taxon>Retaria</taxon>
        <taxon>Foraminifera</taxon>
        <taxon>Monothalamids</taxon>
        <taxon>Reticulomyxidae</taxon>
        <taxon>Reticulomyxa</taxon>
    </lineage>
</organism>
<evidence type="ECO:0000313" key="2">
    <source>
        <dbReference type="Proteomes" id="UP000023152"/>
    </source>
</evidence>
<evidence type="ECO:0000313" key="1">
    <source>
        <dbReference type="EMBL" id="ETO35712.1"/>
    </source>
</evidence>
<evidence type="ECO:0008006" key="3">
    <source>
        <dbReference type="Google" id="ProtNLM"/>
    </source>
</evidence>
<comment type="caution">
    <text evidence="1">The sequence shown here is derived from an EMBL/GenBank/DDBJ whole genome shotgun (WGS) entry which is preliminary data.</text>
</comment>
<dbReference type="Proteomes" id="UP000023152">
    <property type="component" value="Unassembled WGS sequence"/>
</dbReference>
<protein>
    <recommendedName>
        <fullName evidence="3">Regulatory protein RecX</fullName>
    </recommendedName>
</protein>
<dbReference type="EMBL" id="ASPP01001385">
    <property type="protein sequence ID" value="ETO35712.1"/>
    <property type="molecule type" value="Genomic_DNA"/>
</dbReference>
<gene>
    <name evidence="1" type="ORF">RFI_01350</name>
</gene>
<keyword evidence="2" id="KW-1185">Reference proteome</keyword>
<name>X6PDG5_RETFI</name>
<sequence length="100" mass="11988">MNIKIPNNSVSNDNSKEQLEEREKVLSLIRKAEDKRLAKRKIIQFLKRKGVIEAKLIEAYQQYYIDEVRENNILYFFFSLAMAKKAYYLLCGIEYRKCMK</sequence>
<dbReference type="AlphaFoldDB" id="X6PDG5"/>
<reference evidence="1 2" key="1">
    <citation type="journal article" date="2013" name="Curr. Biol.">
        <title>The Genome of the Foraminiferan Reticulomyxa filosa.</title>
        <authorList>
            <person name="Glockner G."/>
            <person name="Hulsmann N."/>
            <person name="Schleicher M."/>
            <person name="Noegel A.A."/>
            <person name="Eichinger L."/>
            <person name="Gallinger C."/>
            <person name="Pawlowski J."/>
            <person name="Sierra R."/>
            <person name="Euteneuer U."/>
            <person name="Pillet L."/>
            <person name="Moustafa A."/>
            <person name="Platzer M."/>
            <person name="Groth M."/>
            <person name="Szafranski K."/>
            <person name="Schliwa M."/>
        </authorList>
    </citation>
    <scope>NUCLEOTIDE SEQUENCE [LARGE SCALE GENOMIC DNA]</scope>
</reference>
<accession>X6PDG5</accession>
<proteinExistence type="predicted"/>